<organism evidence="3 4">
    <name type="scientific">Tetradesmus obliquus</name>
    <name type="common">Green alga</name>
    <name type="synonym">Acutodesmus obliquus</name>
    <dbReference type="NCBI Taxonomy" id="3088"/>
    <lineage>
        <taxon>Eukaryota</taxon>
        <taxon>Viridiplantae</taxon>
        <taxon>Chlorophyta</taxon>
        <taxon>core chlorophytes</taxon>
        <taxon>Chlorophyceae</taxon>
        <taxon>CS clade</taxon>
        <taxon>Sphaeropleales</taxon>
        <taxon>Scenedesmaceae</taxon>
        <taxon>Tetradesmus</taxon>
    </lineage>
</organism>
<keyword evidence="2" id="KW-0732">Signal</keyword>
<dbReference type="SUPFAM" id="SSF53448">
    <property type="entry name" value="Nucleotide-diphospho-sugar transferases"/>
    <property type="match status" value="1"/>
</dbReference>
<feature type="compositionally biased region" description="Basic and acidic residues" evidence="1">
    <location>
        <begin position="264"/>
        <end position="273"/>
    </location>
</feature>
<dbReference type="EMBL" id="CP126213">
    <property type="protein sequence ID" value="WIA15631.1"/>
    <property type="molecule type" value="Genomic_DNA"/>
</dbReference>
<feature type="signal peptide" evidence="2">
    <location>
        <begin position="1"/>
        <end position="18"/>
    </location>
</feature>
<protein>
    <submittedName>
        <fullName evidence="3">Uncharacterized protein</fullName>
    </submittedName>
</protein>
<gene>
    <name evidence="3" type="ORF">OEZ85_002258</name>
</gene>
<dbReference type="InterPro" id="IPR029044">
    <property type="entry name" value="Nucleotide-diphossugar_trans"/>
</dbReference>
<feature type="chain" id="PRO_5045347839" evidence="2">
    <location>
        <begin position="19"/>
        <end position="390"/>
    </location>
</feature>
<evidence type="ECO:0000256" key="2">
    <source>
        <dbReference type="SAM" id="SignalP"/>
    </source>
</evidence>
<evidence type="ECO:0000313" key="4">
    <source>
        <dbReference type="Proteomes" id="UP001244341"/>
    </source>
</evidence>
<evidence type="ECO:0000313" key="3">
    <source>
        <dbReference type="EMBL" id="WIA15631.1"/>
    </source>
</evidence>
<evidence type="ECO:0000256" key="1">
    <source>
        <dbReference type="SAM" id="MobiDB-lite"/>
    </source>
</evidence>
<dbReference type="Proteomes" id="UP001244341">
    <property type="component" value="Chromosome 6b"/>
</dbReference>
<accession>A0ABY8U6M2</accession>
<name>A0ABY8U6M2_TETOB</name>
<reference evidence="3 4" key="1">
    <citation type="submission" date="2023-05" db="EMBL/GenBank/DDBJ databases">
        <title>A 100% complete, gapless, phased diploid assembly of the Scenedesmus obliquus UTEX 3031 genome.</title>
        <authorList>
            <person name="Biondi T.C."/>
            <person name="Hanschen E.R."/>
            <person name="Kwon T."/>
            <person name="Eng W."/>
            <person name="Kruse C.P.S."/>
            <person name="Koehler S.I."/>
            <person name="Kunde Y."/>
            <person name="Gleasner C.D."/>
            <person name="You Mak K.T."/>
            <person name="Polle J."/>
            <person name="Hovde B.T."/>
            <person name="Starkenburg S.R."/>
        </authorList>
    </citation>
    <scope>NUCLEOTIDE SEQUENCE [LARGE SCALE GENOMIC DNA]</scope>
    <source>
        <strain evidence="3 4">DOE0152z</strain>
    </source>
</reference>
<keyword evidence="4" id="KW-1185">Reference proteome</keyword>
<feature type="region of interest" description="Disordered" evidence="1">
    <location>
        <begin position="254"/>
        <end position="273"/>
    </location>
</feature>
<proteinExistence type="predicted"/>
<sequence>MTAAWVLLLHSISQLASPGSSQATHGDPPVTYAHYYHDENTRPNTCKIAHWAVKPLNGTSGYVPFIGTSIGRDPQQLVLRLYYSTLDYPVKNFVVVIPERALSPPHGAIWYEVQHLKEYGDNVAIITCTHTPSVAEGWNAVFQAFPDEAWGIYCARDTAWMPGSLQKLAGHMWNASRDNSIEVALMNWTYPIGLGMYNAFGLTRTALGRFGLFDENIYPAFYEDNDFQIRQARMQPPLQVKVLSDVIMQHGKQNEQSYTSGVHTADDPNRDQQERHMRSFWQQRADINKAYLLRKWGCQGRDFGGCRYQTPFNKSLPVWYWHTSRHQRALDHGLFAKDNTIFDGDGNTVYAIPKDDNYIGWAGYNESAHTCRITGPSGIVARNSSALWCI</sequence>